<protein>
    <submittedName>
        <fullName evidence="2">Uncharacterized protein YjaZ</fullName>
    </submittedName>
</protein>
<sequence>MTITVPDTLSAMRATLRAPAADRRDLLGSMLEPSRPMYRYAPGEVDLVDLHLRSAGFPLDRDEETCLEALDTLAGADALGRMRRALDDGLAALTAATPDLEVPDITVLFVLGDPGDAVFMGPSLGVTGFGGISGSIVITLWPFPENVARLEVTAVHELHHNVRYAPGGVVWDPMTVAVGEHVVGEGLADAFARELYGDGLGHSRIGVPHLRDDAVFAKVVSGLGVTGMENFTSWVLGDTIAENIGGTPVGLPTGAGYAAGNRLVDAYLAETGLTAAQAVHADSGKVIATALDRLGLPWSG</sequence>
<proteinExistence type="predicted"/>
<organism evidence="2 3">
    <name type="scientific">Nocardiopsis aegyptia</name>
    <dbReference type="NCBI Taxonomy" id="220378"/>
    <lineage>
        <taxon>Bacteria</taxon>
        <taxon>Bacillati</taxon>
        <taxon>Actinomycetota</taxon>
        <taxon>Actinomycetes</taxon>
        <taxon>Streptosporangiales</taxon>
        <taxon>Nocardiopsidaceae</taxon>
        <taxon>Nocardiopsis</taxon>
    </lineage>
</organism>
<dbReference type="EMBL" id="JACCFS010000001">
    <property type="protein sequence ID" value="NYJ32702.1"/>
    <property type="molecule type" value="Genomic_DNA"/>
</dbReference>
<dbReference type="AlphaFoldDB" id="A0A7Z0J8G3"/>
<evidence type="ECO:0000313" key="2">
    <source>
        <dbReference type="EMBL" id="NYJ32702.1"/>
    </source>
</evidence>
<dbReference type="Pfam" id="PF10026">
    <property type="entry name" value="DUF2268"/>
    <property type="match status" value="1"/>
</dbReference>
<reference evidence="2 3" key="1">
    <citation type="submission" date="2020-07" db="EMBL/GenBank/DDBJ databases">
        <title>Sequencing the genomes of 1000 actinobacteria strains.</title>
        <authorList>
            <person name="Klenk H.-P."/>
        </authorList>
    </citation>
    <scope>NUCLEOTIDE SEQUENCE [LARGE SCALE GENOMIC DNA]</scope>
    <source>
        <strain evidence="2 3">DSM 44442</strain>
    </source>
</reference>
<dbReference type="Proteomes" id="UP000572051">
    <property type="component" value="Unassembled WGS sequence"/>
</dbReference>
<accession>A0A7Z0J8G3</accession>
<evidence type="ECO:0000259" key="1">
    <source>
        <dbReference type="Pfam" id="PF10026"/>
    </source>
</evidence>
<name>A0A7Z0J8G3_9ACTN</name>
<gene>
    <name evidence="2" type="ORF">HNR10_000583</name>
</gene>
<keyword evidence="3" id="KW-1185">Reference proteome</keyword>
<dbReference type="RefSeq" id="WP_179820625.1">
    <property type="nucleotide sequence ID" value="NZ_JACCFS010000001.1"/>
</dbReference>
<feature type="domain" description="DUF2268" evidence="1">
    <location>
        <begin position="101"/>
        <end position="287"/>
    </location>
</feature>
<evidence type="ECO:0000313" key="3">
    <source>
        <dbReference type="Proteomes" id="UP000572051"/>
    </source>
</evidence>
<comment type="caution">
    <text evidence="2">The sequence shown here is derived from an EMBL/GenBank/DDBJ whole genome shotgun (WGS) entry which is preliminary data.</text>
</comment>
<dbReference type="InterPro" id="IPR018728">
    <property type="entry name" value="DUF2268"/>
</dbReference>